<evidence type="ECO:0000256" key="7">
    <source>
        <dbReference type="SAM" id="Phobius"/>
    </source>
</evidence>
<sequence>MSDLEAQQTLTQTLPGNGKEPPQVTRVMHDDQYIHFGNERFLKSDLASAFGGEFNPGSAPMPKNNLANPAPLGLSAFALTTFVLSLINTGARGVTVPNIVVGLAFFYGGAAQFVAGMFELAVANTFGGVALSSYAGFWCSWAAIQVDSFGIVSAYGTNKQELAYAIGIFLTGWFIFTFFLTVMTLKSTLAFFLLFFFLSLTFLLLLIAEFNGSDSVKKAAGVFGIITAFVAWYNAYAGIANSQNTYLTVKALPLPDLQAKRD</sequence>
<comment type="similarity">
    <text evidence="2">Belongs to the acetate uptake transporter (AceTr) (TC 2.A.96) family.</text>
</comment>
<feature type="transmembrane region" description="Helical" evidence="7">
    <location>
        <begin position="220"/>
        <end position="239"/>
    </location>
</feature>
<protein>
    <submittedName>
        <fullName evidence="8">Uncharacterized protein</fullName>
    </submittedName>
</protein>
<accession>A0A4P6XL72</accession>
<reference evidence="9" key="1">
    <citation type="submission" date="2019-03" db="EMBL/GenBank/DDBJ databases">
        <title>Snf2 controls pulcherriminic acid biosynthesis and connects pigmentation and antifungal activity of the yeast Metschnikowia pulcherrima.</title>
        <authorList>
            <person name="Gore-Lloyd D."/>
            <person name="Sumann I."/>
            <person name="Brachmann A.O."/>
            <person name="Schneeberger K."/>
            <person name="Ortiz-Merino R.A."/>
            <person name="Moreno-Beltran M."/>
            <person name="Schlaefli M."/>
            <person name="Kirner P."/>
            <person name="Santos Kron A."/>
            <person name="Wolfe K.H."/>
            <person name="Piel J."/>
            <person name="Ahrens C.H."/>
            <person name="Henk D."/>
            <person name="Freimoser F.M."/>
        </authorList>
    </citation>
    <scope>NUCLEOTIDE SEQUENCE [LARGE SCALE GENOMIC DNA]</scope>
    <source>
        <strain evidence="9">APC 1.2</strain>
    </source>
</reference>
<dbReference type="PANTHER" id="PTHR31123:SF1">
    <property type="entry name" value="ACCUMULATION OF DYADS PROTEIN 2-RELATED"/>
    <property type="match status" value="1"/>
</dbReference>
<organism evidence="8 9">
    <name type="scientific">Metschnikowia aff. pulcherrima</name>
    <dbReference type="NCBI Taxonomy" id="2163413"/>
    <lineage>
        <taxon>Eukaryota</taxon>
        <taxon>Fungi</taxon>
        <taxon>Dikarya</taxon>
        <taxon>Ascomycota</taxon>
        <taxon>Saccharomycotina</taxon>
        <taxon>Pichiomycetes</taxon>
        <taxon>Metschnikowiaceae</taxon>
        <taxon>Metschnikowia</taxon>
    </lineage>
</organism>
<dbReference type="Proteomes" id="UP000292447">
    <property type="component" value="Chromosome III"/>
</dbReference>
<evidence type="ECO:0000313" key="8">
    <source>
        <dbReference type="EMBL" id="QBM88107.1"/>
    </source>
</evidence>
<dbReference type="PANTHER" id="PTHR31123">
    <property type="entry name" value="ACCUMULATION OF DYADS PROTEIN 2-RELATED"/>
    <property type="match status" value="1"/>
</dbReference>
<evidence type="ECO:0000256" key="1">
    <source>
        <dbReference type="ARBA" id="ARBA00004141"/>
    </source>
</evidence>
<evidence type="ECO:0000256" key="2">
    <source>
        <dbReference type="ARBA" id="ARBA00005587"/>
    </source>
</evidence>
<feature type="transmembrane region" description="Helical" evidence="7">
    <location>
        <begin position="99"/>
        <end position="123"/>
    </location>
</feature>
<dbReference type="InterPro" id="IPR000791">
    <property type="entry name" value="Gpr1/Fun34/SatP-like"/>
</dbReference>
<dbReference type="GO" id="GO:0005886">
    <property type="term" value="C:plasma membrane"/>
    <property type="evidence" value="ECO:0007669"/>
    <property type="project" value="TreeGrafter"/>
</dbReference>
<keyword evidence="9" id="KW-1185">Reference proteome</keyword>
<dbReference type="STRING" id="2163413.A0A4P6XL72"/>
<feature type="region of interest" description="Disordered" evidence="6">
    <location>
        <begin position="1"/>
        <end position="23"/>
    </location>
</feature>
<dbReference type="EMBL" id="CP034458">
    <property type="protein sequence ID" value="QBM88107.1"/>
    <property type="molecule type" value="Genomic_DNA"/>
</dbReference>
<name>A0A4P6XL72_9ASCO</name>
<evidence type="ECO:0000256" key="5">
    <source>
        <dbReference type="ARBA" id="ARBA00023136"/>
    </source>
</evidence>
<evidence type="ECO:0000313" key="9">
    <source>
        <dbReference type="Proteomes" id="UP000292447"/>
    </source>
</evidence>
<feature type="transmembrane region" description="Helical" evidence="7">
    <location>
        <begin position="162"/>
        <end position="183"/>
    </location>
</feature>
<proteinExistence type="inferred from homology"/>
<feature type="transmembrane region" description="Helical" evidence="7">
    <location>
        <begin position="189"/>
        <end position="208"/>
    </location>
</feature>
<dbReference type="NCBIfam" id="NF038013">
    <property type="entry name" value="AceTr_1"/>
    <property type="match status" value="1"/>
</dbReference>
<dbReference type="InterPro" id="IPR047622">
    <property type="entry name" value="GPR1_FUN34_YAAH"/>
</dbReference>
<evidence type="ECO:0000256" key="6">
    <source>
        <dbReference type="SAM" id="MobiDB-lite"/>
    </source>
</evidence>
<feature type="transmembrane region" description="Helical" evidence="7">
    <location>
        <begin position="70"/>
        <end position="87"/>
    </location>
</feature>
<evidence type="ECO:0000256" key="4">
    <source>
        <dbReference type="ARBA" id="ARBA00022989"/>
    </source>
</evidence>
<keyword evidence="5 7" id="KW-0472">Membrane</keyword>
<dbReference type="GO" id="GO:0015123">
    <property type="term" value="F:acetate transmembrane transporter activity"/>
    <property type="evidence" value="ECO:0007669"/>
    <property type="project" value="TreeGrafter"/>
</dbReference>
<dbReference type="PROSITE" id="PS01114">
    <property type="entry name" value="GPR1_FUN34_YAAH"/>
    <property type="match status" value="1"/>
</dbReference>
<dbReference type="Pfam" id="PF01184">
    <property type="entry name" value="Gpr1_Fun34_YaaH"/>
    <property type="match status" value="1"/>
</dbReference>
<gene>
    <name evidence="8" type="ORF">METSCH_C00700</name>
</gene>
<comment type="subcellular location">
    <subcellularLocation>
        <location evidence="1">Membrane</location>
        <topology evidence="1">Multi-pass membrane protein</topology>
    </subcellularLocation>
</comment>
<feature type="compositionally biased region" description="Polar residues" evidence="6">
    <location>
        <begin position="1"/>
        <end position="15"/>
    </location>
</feature>
<keyword evidence="3 7" id="KW-0812">Transmembrane</keyword>
<keyword evidence="4 7" id="KW-1133">Transmembrane helix</keyword>
<evidence type="ECO:0000256" key="3">
    <source>
        <dbReference type="ARBA" id="ARBA00022692"/>
    </source>
</evidence>
<dbReference type="InterPro" id="IPR051633">
    <property type="entry name" value="AceTr"/>
</dbReference>
<dbReference type="AlphaFoldDB" id="A0A4P6XL72"/>